<evidence type="ECO:0000256" key="1">
    <source>
        <dbReference type="ARBA" id="ARBA00022801"/>
    </source>
</evidence>
<evidence type="ECO:0000256" key="2">
    <source>
        <dbReference type="SAM" id="SignalP"/>
    </source>
</evidence>
<evidence type="ECO:0000259" key="3">
    <source>
        <dbReference type="Pfam" id="PF17829"/>
    </source>
</evidence>
<keyword evidence="1 4" id="KW-0378">Hydrolase</keyword>
<dbReference type="PROSITE" id="PS51257">
    <property type="entry name" value="PROKAR_LIPOPROTEIN"/>
    <property type="match status" value="1"/>
</dbReference>
<dbReference type="Gene3D" id="2.60.120.1620">
    <property type="match status" value="1"/>
</dbReference>
<feature type="signal peptide" evidence="2">
    <location>
        <begin position="1"/>
        <end position="28"/>
    </location>
</feature>
<dbReference type="Gene3D" id="3.30.379.10">
    <property type="entry name" value="Chitobiase/beta-hexosaminidase domain 2-like"/>
    <property type="match status" value="1"/>
</dbReference>
<evidence type="ECO:0000313" key="5">
    <source>
        <dbReference type="Proteomes" id="UP001273505"/>
    </source>
</evidence>
<keyword evidence="5" id="KW-1185">Reference proteome</keyword>
<reference evidence="4 5" key="1">
    <citation type="submission" date="2023-11" db="EMBL/GenBank/DDBJ databases">
        <title>Gilvimarinus fulvus sp. nov., isolated from the surface of Kelp.</title>
        <authorList>
            <person name="Sun Y.Y."/>
            <person name="Gong Y."/>
            <person name="Du Z.J."/>
        </authorList>
    </citation>
    <scope>NUCLEOTIDE SEQUENCE [LARGE SCALE GENOMIC DNA]</scope>
    <source>
        <strain evidence="4 5">SDUM040013</strain>
    </source>
</reference>
<gene>
    <name evidence="4" type="ORF">SCD92_11425</name>
</gene>
<dbReference type="Gene3D" id="1.20.58.2150">
    <property type="match status" value="1"/>
</dbReference>
<keyword evidence="2" id="KW-0732">Signal</keyword>
<dbReference type="RefSeq" id="WP_302721862.1">
    <property type="nucleotide sequence ID" value="NZ_JAULRU010000418.1"/>
</dbReference>
<proteinExistence type="predicted"/>
<protein>
    <submittedName>
        <fullName evidence="4">Glycosyl hydrolase 115 family protein</fullName>
    </submittedName>
</protein>
<accession>A0ABU4RYJ5</accession>
<feature type="chain" id="PRO_5045256278" evidence="2">
    <location>
        <begin position="29"/>
        <end position="1145"/>
    </location>
</feature>
<dbReference type="InterPro" id="IPR029018">
    <property type="entry name" value="Hex-like_dom2"/>
</dbReference>
<feature type="domain" description="Gylcosyl hydrolase 115 C-terminal" evidence="3">
    <location>
        <begin position="965"/>
        <end position="1140"/>
    </location>
</feature>
<dbReference type="Proteomes" id="UP001273505">
    <property type="component" value="Unassembled WGS sequence"/>
</dbReference>
<dbReference type="InterPro" id="IPR042301">
    <property type="entry name" value="GH115_sf"/>
</dbReference>
<dbReference type="PANTHER" id="PTHR37842">
    <property type="match status" value="1"/>
</dbReference>
<organism evidence="4 5">
    <name type="scientific">Gilvimarinus gilvus</name>
    <dbReference type="NCBI Taxonomy" id="3058038"/>
    <lineage>
        <taxon>Bacteria</taxon>
        <taxon>Pseudomonadati</taxon>
        <taxon>Pseudomonadota</taxon>
        <taxon>Gammaproteobacteria</taxon>
        <taxon>Cellvibrionales</taxon>
        <taxon>Cellvibrionaceae</taxon>
        <taxon>Gilvimarinus</taxon>
    </lineage>
</organism>
<dbReference type="Pfam" id="PF17829">
    <property type="entry name" value="GH115_C"/>
    <property type="match status" value="1"/>
</dbReference>
<dbReference type="PANTHER" id="PTHR37842:SF2">
    <property type="entry name" value="GYLCOSYL HYDROLASE 115 C-TERMINAL DOMAIN-CONTAINING PROTEIN"/>
    <property type="match status" value="1"/>
</dbReference>
<name>A0ABU4RYJ5_9GAMM</name>
<dbReference type="InterPro" id="IPR031924">
    <property type="entry name" value="GH115"/>
</dbReference>
<dbReference type="Pfam" id="PF15979">
    <property type="entry name" value="Glyco_hydro_115"/>
    <property type="match status" value="1"/>
</dbReference>
<evidence type="ECO:0000313" key="4">
    <source>
        <dbReference type="EMBL" id="MDX6849972.1"/>
    </source>
</evidence>
<dbReference type="InterPro" id="IPR041437">
    <property type="entry name" value="GH115_C"/>
</dbReference>
<comment type="caution">
    <text evidence="4">The sequence shown here is derived from an EMBL/GenBank/DDBJ whole genome shotgun (WGS) entry which is preliminary data.</text>
</comment>
<dbReference type="Gene3D" id="3.20.20.520">
    <property type="entry name" value="Glycosyl hydrolase family 115"/>
    <property type="match status" value="1"/>
</dbReference>
<dbReference type="EMBL" id="JAXAFO010000017">
    <property type="protein sequence ID" value="MDX6849972.1"/>
    <property type="molecule type" value="Genomic_DNA"/>
</dbReference>
<sequence length="1145" mass="128005">MASRPVLYSVLITVVGCLVMSCSSQHNGASTPLSLNDTVSFSGTDYVHTSKPAKGAFPLVSNGHAAPIWVSQADHTGVLQVAEHLQQDINRVTGQLPRLVHAEGATGPVVLVGTLGKSPVIDTLVEEGKLDVSQVQGRWDTYALQTLENPLPGVEQALAIVGSNKRGTIYGMYELAQNIGVSPWHWWADVPVKKSKTLYVESGFHYSGEPVVKYRGIFINDDWGLMPWAQEKFGGYNSDMYAHVYDLLLRMRANYLWPGMLGKSIYRDDPESARLADELGIVLGTSHHEPMTRAHSDWSRAKSDYGNAEWNYETNKEGLKKFWREGIERNKDHEVLITIGMRGDGDKGLEGDVKNNIQIMEDIVSDQRSIIEDVKGKPAEEVPQVWALYKEVQDYYEKGMEVPDDVILLWCDDNWGNLRRVPTAQERTRSGGAGIYYHFDYHGAPRSYEWINTNPLPKVWEQMNLAYEYGANKIWVANVGDIKPMEVPTEFFLEMAWNPKAMNKEKIAEFTVKWAEREFGGAYAKEIADIVTKYAKYNAWRKPELLSPDTFSLVNHREAERVLEKWTAISQKAEAIYEKLPAEYQSAFYQLVLYPAKASANVVDLYITAGRNQLYARQGRVSANVYAQEVAVKFERNEKMIEEYHSLENGKWNHMMSYPFIGYTSWNAPDKNTMPEVSSVDPKNEASMGVAMEGSEFSWAEQLAPNTITFELEAFSGQERFSPFVVIADQGASRGKAVVWPESGTEAAITDPDSDESGRFGFTFELSEPSTLTFKLRLSAANTHDDSLFYRLNSGEWQVKNNVESTGGYLVVDVNTFSDVPAGTHTIEIMRREDGLKLDRAYLTANSGQVSSAQAQGAVPAELPTFDSINQQTYWVDVFNRGTQNVAVDIKATKPWIQISDPQVLAGGDTRYWVDVDWSKAPVGKHSGAVVVSEKGGDSVTITVNAVRSDKFEHERLNAHGGLTGPITFAAESYHKNVAKRDVAWEKIPDYGRGVSGMSVFPARSESAIPAENAPYLEYDVFIAEPGEYTVDVITGIALNIQPDRGVRLAVSFDNHDPVVIDAFSGEQYQDPSERKDKSSPAILSWYEWVKDNARTMSSQHKISEPGIHRLKIWMVDPGVVLEKVVVHRGDVRKSYLGPPVSEIH</sequence>
<dbReference type="SUPFAM" id="SSF55545">
    <property type="entry name" value="beta-N-acetylhexosaminidase-like domain"/>
    <property type="match status" value="1"/>
</dbReference>
<dbReference type="GO" id="GO:0016787">
    <property type="term" value="F:hydrolase activity"/>
    <property type="evidence" value="ECO:0007669"/>
    <property type="project" value="UniProtKB-KW"/>
</dbReference>
<dbReference type="Gene3D" id="2.60.120.260">
    <property type="entry name" value="Galactose-binding domain-like"/>
    <property type="match status" value="1"/>
</dbReference>